<accession>A0AB39P921</accession>
<evidence type="ECO:0000256" key="1">
    <source>
        <dbReference type="SAM" id="MobiDB-lite"/>
    </source>
</evidence>
<evidence type="ECO:0000313" key="4">
    <source>
        <dbReference type="EMBL" id="XDQ27298.1"/>
    </source>
</evidence>
<feature type="region of interest" description="Disordered" evidence="1">
    <location>
        <begin position="31"/>
        <end position="82"/>
    </location>
</feature>
<dbReference type="RefSeq" id="WP_369234553.1">
    <property type="nucleotide sequence ID" value="NZ_CP163435.1"/>
</dbReference>
<feature type="signal peptide" evidence="3">
    <location>
        <begin position="1"/>
        <end position="27"/>
    </location>
</feature>
<keyword evidence="2" id="KW-0812">Transmembrane</keyword>
<dbReference type="EMBL" id="CP163435">
    <property type="protein sequence ID" value="XDQ27298.1"/>
    <property type="molecule type" value="Genomic_DNA"/>
</dbReference>
<feature type="compositionally biased region" description="Basic and acidic residues" evidence="1">
    <location>
        <begin position="43"/>
        <end position="53"/>
    </location>
</feature>
<protein>
    <recommendedName>
        <fullName evidence="5">Gram-positive cocci surface proteins LPxTG domain-containing protein</fullName>
    </recommendedName>
</protein>
<sequence length="130" mass="13389">MTPWLRTLRVAGLLLVLATGAVPTAYAAEPAPAVSRAGSLAGEGRERPGREDPAAQEDDGEAEIEGQDPRSDATVVPEPSRNAAIPVRQSVLPAAPAEEAVLRIVPLGSGLILVGLGLGLAFLALRVRRG</sequence>
<evidence type="ECO:0000256" key="3">
    <source>
        <dbReference type="SAM" id="SignalP"/>
    </source>
</evidence>
<name>A0AB39P921_9ACTN</name>
<feature type="chain" id="PRO_5044195219" description="Gram-positive cocci surface proteins LPxTG domain-containing protein" evidence="3">
    <location>
        <begin position="28"/>
        <end position="130"/>
    </location>
</feature>
<keyword evidence="2" id="KW-1133">Transmembrane helix</keyword>
<evidence type="ECO:0008006" key="5">
    <source>
        <dbReference type="Google" id="ProtNLM"/>
    </source>
</evidence>
<feature type="compositionally biased region" description="Acidic residues" evidence="1">
    <location>
        <begin position="54"/>
        <end position="66"/>
    </location>
</feature>
<reference evidence="4" key="1">
    <citation type="submission" date="2024-07" db="EMBL/GenBank/DDBJ databases">
        <authorList>
            <person name="Yu S.T."/>
        </authorList>
    </citation>
    <scope>NUCLEOTIDE SEQUENCE</scope>
    <source>
        <strain evidence="4">R21</strain>
    </source>
</reference>
<gene>
    <name evidence="4" type="ORF">AB5J56_22410</name>
</gene>
<feature type="transmembrane region" description="Helical" evidence="2">
    <location>
        <begin position="100"/>
        <end position="125"/>
    </location>
</feature>
<evidence type="ECO:0000256" key="2">
    <source>
        <dbReference type="SAM" id="Phobius"/>
    </source>
</evidence>
<proteinExistence type="predicted"/>
<keyword evidence="3" id="KW-0732">Signal</keyword>
<keyword evidence="2" id="KW-0472">Membrane</keyword>
<organism evidence="4">
    <name type="scientific">Streptomyces sp. R21</name>
    <dbReference type="NCBI Taxonomy" id="3238627"/>
    <lineage>
        <taxon>Bacteria</taxon>
        <taxon>Bacillati</taxon>
        <taxon>Actinomycetota</taxon>
        <taxon>Actinomycetes</taxon>
        <taxon>Kitasatosporales</taxon>
        <taxon>Streptomycetaceae</taxon>
        <taxon>Streptomyces</taxon>
    </lineage>
</organism>
<dbReference type="AlphaFoldDB" id="A0AB39P921"/>